<keyword evidence="3 7" id="KW-0963">Cytoplasm</keyword>
<dbReference type="InterPro" id="IPR013221">
    <property type="entry name" value="Mur_ligase_cen"/>
</dbReference>
<dbReference type="PANTHER" id="PTHR43692:SF1">
    <property type="entry name" value="UDP-N-ACETYLMURAMOYLALANINE--D-GLUTAMATE LIGASE"/>
    <property type="match status" value="1"/>
</dbReference>
<sequence>MLSSSKLNFINWRRGVEKTEYIKKLVRKKIAILGLGKNNFGLLGWLLKNGAQDITIFDQNESIKVAVQKSDFARYGARLKYQTGKAYLKGIEDFEILFRTPGIPFLSSAVQKARYGGVQISSQTKLFLDLCPAKIIGITGTKGKGTTATLLFQMLSQKYASQKANVYLAGNIGVDPFDFISQLKEDDLVIYELSSFMLQDLTKSPPVAVVLDITEDHLDHHKDQCEYLKSKQNIVCFQEQGDTAIINFDSLNSFALAGISPANVHWFSTREETQDGAYFKNGNYYFSFSHQDLIISQQDILLKGDHNRENILAAMLTAKLLGVSKKHICEVLEKFKPLEHRLQPVCEKNGIIAINDSYSTTPLSVKGALSAYPQSILLMGGKSKNTDFIAIAKIIRQKVRHLILFGEASSEIKAILPKTFNKFTKVKNLSDAVREAVKLAQNGDTILLSPGCASFDEFKNATERGKKFVQLINELL</sequence>
<keyword evidence="7 8" id="KW-0573">Peptidoglycan synthesis</keyword>
<dbReference type="Proteomes" id="UP000229966">
    <property type="component" value="Unassembled WGS sequence"/>
</dbReference>
<name>A0A2M7CIA8_9BACT</name>
<comment type="catalytic activity">
    <reaction evidence="7 8">
        <text>UDP-N-acetyl-alpha-D-muramoyl-L-alanine + D-glutamate + ATP = UDP-N-acetyl-alpha-D-muramoyl-L-alanyl-D-glutamate + ADP + phosphate + H(+)</text>
        <dbReference type="Rhea" id="RHEA:16429"/>
        <dbReference type="ChEBI" id="CHEBI:15378"/>
        <dbReference type="ChEBI" id="CHEBI:29986"/>
        <dbReference type="ChEBI" id="CHEBI:30616"/>
        <dbReference type="ChEBI" id="CHEBI:43474"/>
        <dbReference type="ChEBI" id="CHEBI:83898"/>
        <dbReference type="ChEBI" id="CHEBI:83900"/>
        <dbReference type="ChEBI" id="CHEBI:456216"/>
        <dbReference type="EC" id="6.3.2.9"/>
    </reaction>
</comment>
<dbReference type="EC" id="6.3.2.9" evidence="7 8"/>
<dbReference type="Pfam" id="PF08245">
    <property type="entry name" value="Mur_ligase_M"/>
    <property type="match status" value="1"/>
</dbReference>
<reference evidence="12" key="1">
    <citation type="submission" date="2017-09" db="EMBL/GenBank/DDBJ databases">
        <title>Depth-based differentiation of microbial function through sediment-hosted aquifers and enrichment of novel symbionts in the deep terrestrial subsurface.</title>
        <authorList>
            <person name="Probst A.J."/>
            <person name="Ladd B."/>
            <person name="Jarett J.K."/>
            <person name="Geller-Mcgrath D.E."/>
            <person name="Sieber C.M.K."/>
            <person name="Emerson J.B."/>
            <person name="Anantharaman K."/>
            <person name="Thomas B.C."/>
            <person name="Malmstrom R."/>
            <person name="Stieglmeier M."/>
            <person name="Klingl A."/>
            <person name="Woyke T."/>
            <person name="Ryan C.M."/>
            <person name="Banfield J.F."/>
        </authorList>
    </citation>
    <scope>NUCLEOTIDE SEQUENCE [LARGE SCALE GENOMIC DNA]</scope>
</reference>
<organism evidence="11 12">
    <name type="scientific">Candidatus Berkelbacteria bacterium CG03_land_8_20_14_0_80_40_36</name>
    <dbReference type="NCBI Taxonomy" id="1974509"/>
    <lineage>
        <taxon>Bacteria</taxon>
        <taxon>Candidatus Berkelbacteria</taxon>
    </lineage>
</organism>
<dbReference type="AlphaFoldDB" id="A0A2M7CIA8"/>
<evidence type="ECO:0000256" key="8">
    <source>
        <dbReference type="RuleBase" id="RU003664"/>
    </source>
</evidence>
<dbReference type="InterPro" id="IPR036615">
    <property type="entry name" value="Mur_ligase_C_dom_sf"/>
</dbReference>
<proteinExistence type="inferred from homology"/>
<comment type="caution">
    <text evidence="11">The sequence shown here is derived from an EMBL/GenBank/DDBJ whole genome shotgun (WGS) entry which is preliminary data.</text>
</comment>
<keyword evidence="7 8" id="KW-0131">Cell cycle</keyword>
<dbReference type="Gene3D" id="3.90.190.20">
    <property type="entry name" value="Mur ligase, C-terminal domain"/>
    <property type="match status" value="1"/>
</dbReference>
<gene>
    <name evidence="7 11" type="primary">murD</name>
    <name evidence="11" type="ORF">COS38_02040</name>
</gene>
<evidence type="ECO:0000259" key="9">
    <source>
        <dbReference type="Pfam" id="PF02875"/>
    </source>
</evidence>
<dbReference type="Gene3D" id="3.40.1190.10">
    <property type="entry name" value="Mur-like, catalytic domain"/>
    <property type="match status" value="1"/>
</dbReference>
<keyword evidence="7 8" id="KW-0961">Cell wall biogenesis/degradation</keyword>
<dbReference type="InterPro" id="IPR004101">
    <property type="entry name" value="Mur_ligase_C"/>
</dbReference>
<evidence type="ECO:0000256" key="1">
    <source>
        <dbReference type="ARBA" id="ARBA00004496"/>
    </source>
</evidence>
<comment type="similarity">
    <text evidence="7">Belongs to the MurCDEF family.</text>
</comment>
<dbReference type="GO" id="GO:0008360">
    <property type="term" value="P:regulation of cell shape"/>
    <property type="evidence" value="ECO:0007669"/>
    <property type="project" value="UniProtKB-KW"/>
</dbReference>
<evidence type="ECO:0000256" key="7">
    <source>
        <dbReference type="HAMAP-Rule" id="MF_00639"/>
    </source>
</evidence>
<feature type="domain" description="Mur ligase C-terminal" evidence="9">
    <location>
        <begin position="340"/>
        <end position="450"/>
    </location>
</feature>
<dbReference type="InterPro" id="IPR036565">
    <property type="entry name" value="Mur-like_cat_sf"/>
</dbReference>
<feature type="domain" description="Mur ligase central" evidence="10">
    <location>
        <begin position="138"/>
        <end position="317"/>
    </location>
</feature>
<keyword evidence="7 8" id="KW-0133">Cell shape</keyword>
<dbReference type="SUPFAM" id="SSF53623">
    <property type="entry name" value="MurD-like peptide ligases, catalytic domain"/>
    <property type="match status" value="1"/>
</dbReference>
<dbReference type="EMBL" id="PEUM01000057">
    <property type="protein sequence ID" value="PIV25349.1"/>
    <property type="molecule type" value="Genomic_DNA"/>
</dbReference>
<keyword evidence="6 7" id="KW-0067">ATP-binding</keyword>
<dbReference type="Pfam" id="PF02875">
    <property type="entry name" value="Mur_ligase_C"/>
    <property type="match status" value="1"/>
</dbReference>
<dbReference type="GO" id="GO:0005524">
    <property type="term" value="F:ATP binding"/>
    <property type="evidence" value="ECO:0007669"/>
    <property type="project" value="UniProtKB-UniRule"/>
</dbReference>
<dbReference type="NCBIfam" id="TIGR01087">
    <property type="entry name" value="murD"/>
    <property type="match status" value="1"/>
</dbReference>
<dbReference type="GO" id="GO:0009252">
    <property type="term" value="P:peptidoglycan biosynthetic process"/>
    <property type="evidence" value="ECO:0007669"/>
    <property type="project" value="UniProtKB-UniRule"/>
</dbReference>
<evidence type="ECO:0000313" key="11">
    <source>
        <dbReference type="EMBL" id="PIV25349.1"/>
    </source>
</evidence>
<evidence type="ECO:0000256" key="5">
    <source>
        <dbReference type="ARBA" id="ARBA00022741"/>
    </source>
</evidence>
<evidence type="ECO:0000313" key="12">
    <source>
        <dbReference type="Proteomes" id="UP000229966"/>
    </source>
</evidence>
<dbReference type="UniPathway" id="UPA00219"/>
<keyword evidence="7 8" id="KW-0132">Cell division</keyword>
<dbReference type="GO" id="GO:0005737">
    <property type="term" value="C:cytoplasm"/>
    <property type="evidence" value="ECO:0007669"/>
    <property type="project" value="UniProtKB-SubCell"/>
</dbReference>
<evidence type="ECO:0000256" key="3">
    <source>
        <dbReference type="ARBA" id="ARBA00022490"/>
    </source>
</evidence>
<dbReference type="GO" id="GO:0051301">
    <property type="term" value="P:cell division"/>
    <property type="evidence" value="ECO:0007669"/>
    <property type="project" value="UniProtKB-KW"/>
</dbReference>
<dbReference type="PANTHER" id="PTHR43692">
    <property type="entry name" value="UDP-N-ACETYLMURAMOYLALANINE--D-GLUTAMATE LIGASE"/>
    <property type="match status" value="1"/>
</dbReference>
<feature type="binding site" evidence="7">
    <location>
        <begin position="140"/>
        <end position="146"/>
    </location>
    <ligand>
        <name>ATP</name>
        <dbReference type="ChEBI" id="CHEBI:30616"/>
    </ligand>
</feature>
<comment type="function">
    <text evidence="7 8">Cell wall formation. Catalyzes the addition of glutamate to the nucleotide precursor UDP-N-acetylmuramoyl-L-alanine (UMA).</text>
</comment>
<evidence type="ECO:0000259" key="10">
    <source>
        <dbReference type="Pfam" id="PF08245"/>
    </source>
</evidence>
<dbReference type="SUPFAM" id="SSF53244">
    <property type="entry name" value="MurD-like peptide ligases, peptide-binding domain"/>
    <property type="match status" value="1"/>
</dbReference>
<comment type="subcellular location">
    <subcellularLocation>
        <location evidence="1 7 8">Cytoplasm</location>
    </subcellularLocation>
</comment>
<dbReference type="InterPro" id="IPR005762">
    <property type="entry name" value="MurD"/>
</dbReference>
<comment type="pathway">
    <text evidence="2 7 8">Cell wall biogenesis; peptidoglycan biosynthesis.</text>
</comment>
<dbReference type="HAMAP" id="MF_00639">
    <property type="entry name" value="MurD"/>
    <property type="match status" value="1"/>
</dbReference>
<keyword evidence="5 7" id="KW-0547">Nucleotide-binding</keyword>
<evidence type="ECO:0000256" key="6">
    <source>
        <dbReference type="ARBA" id="ARBA00022840"/>
    </source>
</evidence>
<dbReference type="GO" id="GO:0008764">
    <property type="term" value="F:UDP-N-acetylmuramoylalanine-D-glutamate ligase activity"/>
    <property type="evidence" value="ECO:0007669"/>
    <property type="project" value="UniProtKB-UniRule"/>
</dbReference>
<evidence type="ECO:0000256" key="2">
    <source>
        <dbReference type="ARBA" id="ARBA00004752"/>
    </source>
</evidence>
<dbReference type="GO" id="GO:0071555">
    <property type="term" value="P:cell wall organization"/>
    <property type="evidence" value="ECO:0007669"/>
    <property type="project" value="UniProtKB-KW"/>
</dbReference>
<evidence type="ECO:0000256" key="4">
    <source>
        <dbReference type="ARBA" id="ARBA00022598"/>
    </source>
</evidence>
<keyword evidence="4 7" id="KW-0436">Ligase</keyword>
<accession>A0A2M7CIA8</accession>
<protein>
    <recommendedName>
        <fullName evidence="7 8">UDP-N-acetylmuramoylalanine--D-glutamate ligase</fullName>
        <ecNumber evidence="7 8">6.3.2.9</ecNumber>
    </recommendedName>
    <alternativeName>
        <fullName evidence="7">D-glutamic acid-adding enzyme</fullName>
    </alternativeName>
    <alternativeName>
        <fullName evidence="7">UDP-N-acetylmuramoyl-L-alanyl-D-glutamate synthetase</fullName>
    </alternativeName>
</protein>
<dbReference type="Gene3D" id="3.40.50.720">
    <property type="entry name" value="NAD(P)-binding Rossmann-like Domain"/>
    <property type="match status" value="1"/>
</dbReference>